<evidence type="ECO:0000256" key="1">
    <source>
        <dbReference type="SAM" id="MobiDB-lite"/>
    </source>
</evidence>
<proteinExistence type="predicted"/>
<name>A0A8A4XBK7_9VIRU</name>
<reference evidence="2" key="1">
    <citation type="submission" date="2020-10" db="EMBL/GenBank/DDBJ databases">
        <title>CRESS DNA virus dark matter in the feces of wild birds.</title>
        <authorList>
            <person name="Yang S."/>
            <person name="Zhang W."/>
        </authorList>
    </citation>
    <scope>NUCLEOTIDE SEQUENCE</scope>
    <source>
        <strain evidence="2">Rtr167usv3</strain>
    </source>
</reference>
<accession>A0A8A4XBK7</accession>
<feature type="compositionally biased region" description="Basic residues" evidence="1">
    <location>
        <begin position="484"/>
        <end position="493"/>
    </location>
</feature>
<organism evidence="2">
    <name type="scientific">Luscinia sibilans CRESS-DNA-virus sp</name>
    <dbReference type="NCBI Taxonomy" id="2815041"/>
    <lineage>
        <taxon>Viruses</taxon>
        <taxon>Monodnaviria</taxon>
        <taxon>Shotokuvirae</taxon>
        <taxon>Cressdnaviricota</taxon>
    </lineage>
</organism>
<protein>
    <submittedName>
        <fullName evidence="2">Uncharacterized protein</fullName>
    </submittedName>
</protein>
<evidence type="ECO:0000313" key="2">
    <source>
        <dbReference type="EMBL" id="QTE03517.1"/>
    </source>
</evidence>
<feature type="region of interest" description="Disordered" evidence="1">
    <location>
        <begin position="430"/>
        <end position="493"/>
    </location>
</feature>
<dbReference type="EMBL" id="MW182847">
    <property type="protein sequence ID" value="QTE03517.1"/>
    <property type="molecule type" value="Genomic_DNA"/>
</dbReference>
<feature type="compositionally biased region" description="Basic and acidic residues" evidence="1">
    <location>
        <begin position="430"/>
        <end position="441"/>
    </location>
</feature>
<sequence>MGDELLYWFLDATIDIAPQVIETLEDIWNEFESLFEDLPSLEDENDNPAIQSIWDAGDLPGEVQWAKFLEFLATRAASSDLNPQVFHLLNTTLTLIRATGIELGEAITIVLRQSHASAVALAQHILSVNQFQKYCVLSALIVKAQIQTMGYETYTTIAENPVLITTGSAQLIAGISVRLDSIGTSPATLLDGIVNMANGGDALQQGYMNQMINKWKYYRLKNCTLKWFPSNTFYPANIDNLNANWVPSSRMKMMMYEDKTKNSHDFTFARIKHEQHRPGTTVGFHDSAMVHSFNLPVRGLFKEFTQQTTSGNGQQEVKDMDSVWFPTKDYTGNTPTQWATSIQQYMSGYMTMWDPAGRVVPASTTYYLGMTELHCTWEFNTLDNDQWNLPGPAQNDTTNTAPIVQPPWGPGPPFLTALDMEEVMDTQLQEQDKLAQQDHHPITPPPPTPNLLVPPVLNRSPAIAGTALDTSGSLASKGELALGSKRHRVSGTS</sequence>